<accession>A0AAD8M621</accession>
<name>A0AAD8M621_9APIA</name>
<reference evidence="2" key="2">
    <citation type="submission" date="2023-05" db="EMBL/GenBank/DDBJ databases">
        <authorList>
            <person name="Schelkunov M.I."/>
        </authorList>
    </citation>
    <scope>NUCLEOTIDE SEQUENCE</scope>
    <source>
        <strain evidence="2">Hsosn_3</strain>
        <tissue evidence="2">Leaf</tissue>
    </source>
</reference>
<dbReference type="InterPro" id="IPR036869">
    <property type="entry name" value="J_dom_sf"/>
</dbReference>
<dbReference type="InterPro" id="IPR018253">
    <property type="entry name" value="DnaJ_domain_CS"/>
</dbReference>
<dbReference type="InterPro" id="IPR001623">
    <property type="entry name" value="DnaJ_domain"/>
</dbReference>
<dbReference type="Proteomes" id="UP001237642">
    <property type="component" value="Unassembled WGS sequence"/>
</dbReference>
<dbReference type="PROSITE" id="PS00636">
    <property type="entry name" value="DNAJ_1"/>
    <property type="match status" value="1"/>
</dbReference>
<sequence length="167" mass="18532">MASASLLTSQSLISPLSPSFKLSGENTQLPATNLRFSQPRVISSATSSAEKTRSYNNNTVHSANASLSLYQILGIPMGATVVEIKSAYRKLARTCHPDVATVKSSAVDEFIKIKAAYSTLSDPEKRADYDRMIFRRHRSVLSSQEPVYSRFRSSGYTGRNWESDQCW</sequence>
<dbReference type="PANTHER" id="PTHR44240:SF10">
    <property type="entry name" value="J DOMAIN-CONTAINING PROTEIN"/>
    <property type="match status" value="1"/>
</dbReference>
<dbReference type="Pfam" id="PF00226">
    <property type="entry name" value="DnaJ"/>
    <property type="match status" value="1"/>
</dbReference>
<dbReference type="AlphaFoldDB" id="A0AAD8M621"/>
<reference evidence="2" key="1">
    <citation type="submission" date="2023-02" db="EMBL/GenBank/DDBJ databases">
        <title>Genome of toxic invasive species Heracleum sosnowskyi carries increased number of genes despite the absence of recent whole-genome duplications.</title>
        <authorList>
            <person name="Schelkunov M."/>
            <person name="Shtratnikova V."/>
            <person name="Makarenko M."/>
            <person name="Klepikova A."/>
            <person name="Omelchenko D."/>
            <person name="Novikova G."/>
            <person name="Obukhova E."/>
            <person name="Bogdanov V."/>
            <person name="Penin A."/>
            <person name="Logacheva M."/>
        </authorList>
    </citation>
    <scope>NUCLEOTIDE SEQUENCE</scope>
    <source>
        <strain evidence="2">Hsosn_3</strain>
        <tissue evidence="2">Leaf</tissue>
    </source>
</reference>
<organism evidence="2 3">
    <name type="scientific">Heracleum sosnowskyi</name>
    <dbReference type="NCBI Taxonomy" id="360622"/>
    <lineage>
        <taxon>Eukaryota</taxon>
        <taxon>Viridiplantae</taxon>
        <taxon>Streptophyta</taxon>
        <taxon>Embryophyta</taxon>
        <taxon>Tracheophyta</taxon>
        <taxon>Spermatophyta</taxon>
        <taxon>Magnoliopsida</taxon>
        <taxon>eudicotyledons</taxon>
        <taxon>Gunneridae</taxon>
        <taxon>Pentapetalae</taxon>
        <taxon>asterids</taxon>
        <taxon>campanulids</taxon>
        <taxon>Apiales</taxon>
        <taxon>Apiaceae</taxon>
        <taxon>Apioideae</taxon>
        <taxon>apioid superclade</taxon>
        <taxon>Tordylieae</taxon>
        <taxon>Tordyliinae</taxon>
        <taxon>Heracleum</taxon>
    </lineage>
</organism>
<dbReference type="Gene3D" id="1.10.287.110">
    <property type="entry name" value="DnaJ domain"/>
    <property type="match status" value="1"/>
</dbReference>
<protein>
    <submittedName>
        <fullName evidence="2">J domain-containing protein</fullName>
    </submittedName>
</protein>
<keyword evidence="3" id="KW-1185">Reference proteome</keyword>
<dbReference type="PRINTS" id="PR00625">
    <property type="entry name" value="JDOMAIN"/>
</dbReference>
<dbReference type="PROSITE" id="PS50076">
    <property type="entry name" value="DNAJ_2"/>
    <property type="match status" value="1"/>
</dbReference>
<comment type="caution">
    <text evidence="2">The sequence shown here is derived from an EMBL/GenBank/DDBJ whole genome shotgun (WGS) entry which is preliminary data.</text>
</comment>
<feature type="domain" description="J" evidence="1">
    <location>
        <begin position="68"/>
        <end position="133"/>
    </location>
</feature>
<dbReference type="SUPFAM" id="SSF46565">
    <property type="entry name" value="Chaperone J-domain"/>
    <property type="match status" value="1"/>
</dbReference>
<proteinExistence type="predicted"/>
<evidence type="ECO:0000259" key="1">
    <source>
        <dbReference type="PROSITE" id="PS50076"/>
    </source>
</evidence>
<evidence type="ECO:0000313" key="3">
    <source>
        <dbReference type="Proteomes" id="UP001237642"/>
    </source>
</evidence>
<gene>
    <name evidence="2" type="ORF">POM88_039041</name>
</gene>
<dbReference type="CDD" id="cd06257">
    <property type="entry name" value="DnaJ"/>
    <property type="match status" value="1"/>
</dbReference>
<dbReference type="PANTHER" id="PTHR44240">
    <property type="entry name" value="DNAJ DOMAIN (PROKARYOTIC HEAT SHOCK PROTEIN)-RELATED"/>
    <property type="match status" value="1"/>
</dbReference>
<dbReference type="EMBL" id="JAUIZM010000009">
    <property type="protein sequence ID" value="KAK1363480.1"/>
    <property type="molecule type" value="Genomic_DNA"/>
</dbReference>
<dbReference type="InterPro" id="IPR052276">
    <property type="entry name" value="Diphthamide-biosynth_chaperone"/>
</dbReference>
<dbReference type="SMART" id="SM00271">
    <property type="entry name" value="DnaJ"/>
    <property type="match status" value="1"/>
</dbReference>
<evidence type="ECO:0000313" key="2">
    <source>
        <dbReference type="EMBL" id="KAK1363480.1"/>
    </source>
</evidence>